<dbReference type="Proteomes" id="UP000010483">
    <property type="component" value="Chromosome"/>
</dbReference>
<evidence type="ECO:0000259" key="1">
    <source>
        <dbReference type="Pfam" id="PF05685"/>
    </source>
</evidence>
<reference evidence="3" key="1">
    <citation type="journal article" date="2013" name="Proc. Natl. Acad. Sci. U.S.A.">
        <title>Improving the coverage of the cyanobacterial phylum using diversity-driven genome sequencing.</title>
        <authorList>
            <person name="Shih P.M."/>
            <person name="Wu D."/>
            <person name="Latifi A."/>
            <person name="Axen S.D."/>
            <person name="Fewer D.P."/>
            <person name="Talla E."/>
            <person name="Calteau A."/>
            <person name="Cai F."/>
            <person name="Tandeau de Marsac N."/>
            <person name="Rippka R."/>
            <person name="Herdman M."/>
            <person name="Sivonen K."/>
            <person name="Coursin T."/>
            <person name="Laurent T."/>
            <person name="Goodwin L."/>
            <person name="Nolan M."/>
            <person name="Davenport K.W."/>
            <person name="Han C.S."/>
            <person name="Rubin E.M."/>
            <person name="Eisen J.A."/>
            <person name="Woyke T."/>
            <person name="Gugger M."/>
            <person name="Kerfeld C.A."/>
        </authorList>
    </citation>
    <scope>NUCLEOTIDE SEQUENCE [LARGE SCALE GENOMIC DNA]</scope>
    <source>
        <strain evidence="3">ATCC 29140 / PCC 7202</strain>
    </source>
</reference>
<proteinExistence type="predicted"/>
<dbReference type="KEGG" id="csn:Cyast_0358"/>
<dbReference type="BioCyc" id="CSTA292563:G1353-361-MONOMER"/>
<accession>K9YJR2</accession>
<evidence type="ECO:0000313" key="3">
    <source>
        <dbReference type="Proteomes" id="UP000010483"/>
    </source>
</evidence>
<gene>
    <name evidence="2" type="ordered locus">Cyast_0358</name>
</gene>
<dbReference type="InterPro" id="IPR012296">
    <property type="entry name" value="Nuclease_put_TT1808"/>
</dbReference>
<sequence length="189" mass="21588">MTQTISKTMTLEEFLQQPETQPPQEYINGHIFTKPMPQGQHSTIQGELVTTINSIIKKPQIAWAFPELRCTFADKSIVPDVAVFSWENLPVNEDGTIANQFLSAPDWIIEILSPNPQMSLVTKKIVHCLTNGTQMGWLIDPNHKLIFTYTSNSHPLYFEKESELIPVPHFAQDLQITLGDIFNWLKVKR</sequence>
<evidence type="ECO:0000313" key="2">
    <source>
        <dbReference type="EMBL" id="AFZ46338.1"/>
    </source>
</evidence>
<feature type="domain" description="Putative restriction endonuclease" evidence="1">
    <location>
        <begin position="11"/>
        <end position="178"/>
    </location>
</feature>
<dbReference type="SUPFAM" id="SSF52980">
    <property type="entry name" value="Restriction endonuclease-like"/>
    <property type="match status" value="1"/>
</dbReference>
<keyword evidence="3" id="KW-1185">Reference proteome</keyword>
<dbReference type="PATRIC" id="fig|292563.3.peg.374"/>
<dbReference type="InterPro" id="IPR008538">
    <property type="entry name" value="Uma2"/>
</dbReference>
<dbReference type="InterPro" id="IPR011335">
    <property type="entry name" value="Restrct_endonuc-II-like"/>
</dbReference>
<dbReference type="HOGENOM" id="CLU_107036_0_0_3"/>
<dbReference type="Gene3D" id="3.90.1570.10">
    <property type="entry name" value="tt1808, chain A"/>
    <property type="match status" value="1"/>
</dbReference>
<dbReference type="eggNOG" id="COG4636">
    <property type="taxonomic scope" value="Bacteria"/>
</dbReference>
<organism evidence="2 3">
    <name type="scientific">Cyanobacterium stanieri (strain ATCC 29140 / PCC 7202)</name>
    <dbReference type="NCBI Taxonomy" id="292563"/>
    <lineage>
        <taxon>Bacteria</taxon>
        <taxon>Bacillati</taxon>
        <taxon>Cyanobacteriota</taxon>
        <taxon>Cyanophyceae</taxon>
        <taxon>Oscillatoriophycideae</taxon>
        <taxon>Chroococcales</taxon>
        <taxon>Geminocystaceae</taxon>
        <taxon>Cyanobacterium</taxon>
    </lineage>
</organism>
<dbReference type="STRING" id="292563.Cyast_0358"/>
<dbReference type="PANTHER" id="PTHR34107">
    <property type="entry name" value="SLL0198 PROTEIN-RELATED"/>
    <property type="match status" value="1"/>
</dbReference>
<dbReference type="Pfam" id="PF05685">
    <property type="entry name" value="Uma2"/>
    <property type="match status" value="1"/>
</dbReference>
<name>K9YJR2_CYASC</name>
<dbReference type="CDD" id="cd06260">
    <property type="entry name" value="DUF820-like"/>
    <property type="match status" value="1"/>
</dbReference>
<dbReference type="AlphaFoldDB" id="K9YJR2"/>
<dbReference type="EMBL" id="CP003940">
    <property type="protein sequence ID" value="AFZ46338.1"/>
    <property type="molecule type" value="Genomic_DNA"/>
</dbReference>
<protein>
    <recommendedName>
        <fullName evidence="1">Putative restriction endonuclease domain-containing protein</fullName>
    </recommendedName>
</protein>
<dbReference type="PANTHER" id="PTHR34107:SF5">
    <property type="entry name" value="SLL1355 PROTEIN"/>
    <property type="match status" value="1"/>
</dbReference>